<evidence type="ECO:0000313" key="4">
    <source>
        <dbReference type="Proteomes" id="UP001595722"/>
    </source>
</evidence>
<dbReference type="Gene3D" id="1.10.3880.10">
    <property type="entry name" value="Fe(II) trafficking protein YggX"/>
    <property type="match status" value="1"/>
</dbReference>
<evidence type="ECO:0000313" key="3">
    <source>
        <dbReference type="EMBL" id="MFC3680522.1"/>
    </source>
</evidence>
<dbReference type="HAMAP" id="MF_00686">
    <property type="entry name" value="Fe_traffic_YggX"/>
    <property type="match status" value="1"/>
</dbReference>
<keyword evidence="1 2" id="KW-0408">Iron</keyword>
<dbReference type="InterPro" id="IPR007457">
    <property type="entry name" value="Fe_traffick_prot_YggX"/>
</dbReference>
<sequence>MSRTVFCKKYQQQLEGLEQPPFPGPAGEEVYNNISKRAWQEWTEHQTRLINEKHLNMMDMQARKYLTEQRNKFLSGEEFDQAEGYVPENKDK</sequence>
<proteinExistence type="inferred from homology"/>
<dbReference type="Proteomes" id="UP001595722">
    <property type="component" value="Unassembled WGS sequence"/>
</dbReference>
<dbReference type="RefSeq" id="WP_376866508.1">
    <property type="nucleotide sequence ID" value="NZ_JBHRYB010000008.1"/>
</dbReference>
<protein>
    <recommendedName>
        <fullName evidence="2">Probable Fe(2+)-trafficking protein</fullName>
    </recommendedName>
</protein>
<comment type="similarity">
    <text evidence="2">Belongs to the Fe(2+)-trafficking protein family.</text>
</comment>
<evidence type="ECO:0000256" key="1">
    <source>
        <dbReference type="ARBA" id="ARBA00023004"/>
    </source>
</evidence>
<dbReference type="Pfam" id="PF04362">
    <property type="entry name" value="Iron_traffic"/>
    <property type="match status" value="1"/>
</dbReference>
<comment type="caution">
    <text evidence="3">The sequence shown here is derived from an EMBL/GenBank/DDBJ whole genome shotgun (WGS) entry which is preliminary data.</text>
</comment>
<dbReference type="SUPFAM" id="SSF111148">
    <property type="entry name" value="YggX-like"/>
    <property type="match status" value="1"/>
</dbReference>
<dbReference type="EMBL" id="JBHRYB010000008">
    <property type="protein sequence ID" value="MFC3680522.1"/>
    <property type="molecule type" value="Genomic_DNA"/>
</dbReference>
<dbReference type="PANTHER" id="PTHR36965:SF1">
    <property type="entry name" value="FE(2+)-TRAFFICKING PROTEIN-RELATED"/>
    <property type="match status" value="1"/>
</dbReference>
<dbReference type="InterPro" id="IPR036766">
    <property type="entry name" value="Fe_traffick_prot_YggX_sf"/>
</dbReference>
<evidence type="ECO:0000256" key="2">
    <source>
        <dbReference type="HAMAP-Rule" id="MF_00686"/>
    </source>
</evidence>
<comment type="function">
    <text evidence="2">Could be a mediator in iron transactions between iron acquisition and iron-requiring processes, such as synthesis and/or repair of Fe-S clusters in biosynthetic enzymes.</text>
</comment>
<dbReference type="PANTHER" id="PTHR36965">
    <property type="entry name" value="FE(2+)-TRAFFICKING PROTEIN-RELATED"/>
    <property type="match status" value="1"/>
</dbReference>
<reference evidence="4" key="1">
    <citation type="journal article" date="2019" name="Int. J. Syst. Evol. Microbiol.">
        <title>The Global Catalogue of Microorganisms (GCM) 10K type strain sequencing project: providing services to taxonomists for standard genome sequencing and annotation.</title>
        <authorList>
            <consortium name="The Broad Institute Genomics Platform"/>
            <consortium name="The Broad Institute Genome Sequencing Center for Infectious Disease"/>
            <person name="Wu L."/>
            <person name="Ma J."/>
        </authorList>
    </citation>
    <scope>NUCLEOTIDE SEQUENCE [LARGE SCALE GENOMIC DNA]</scope>
    <source>
        <strain evidence="4">KCTC 42424</strain>
    </source>
</reference>
<name>A0ABV7VTL9_9GAMM</name>
<gene>
    <name evidence="3" type="ORF">ACFOMG_10485</name>
</gene>
<organism evidence="3 4">
    <name type="scientific">Bacterioplanoides pacificum</name>
    <dbReference type="NCBI Taxonomy" id="1171596"/>
    <lineage>
        <taxon>Bacteria</taxon>
        <taxon>Pseudomonadati</taxon>
        <taxon>Pseudomonadota</taxon>
        <taxon>Gammaproteobacteria</taxon>
        <taxon>Oceanospirillales</taxon>
        <taxon>Oceanospirillaceae</taxon>
        <taxon>Bacterioplanoides</taxon>
    </lineage>
</organism>
<dbReference type="PIRSF" id="PIRSF029827">
    <property type="entry name" value="Fe_traffic_YggX"/>
    <property type="match status" value="1"/>
</dbReference>
<keyword evidence="4" id="KW-1185">Reference proteome</keyword>
<dbReference type="NCBIfam" id="NF003817">
    <property type="entry name" value="PRK05408.1"/>
    <property type="match status" value="1"/>
</dbReference>
<accession>A0ABV7VTL9</accession>